<keyword evidence="1" id="KW-0732">Signal</keyword>
<gene>
    <name evidence="3" type="ORF">NGB36_23030</name>
</gene>
<evidence type="ECO:0000313" key="3">
    <source>
        <dbReference type="EMBL" id="MCQ4083398.1"/>
    </source>
</evidence>
<organism evidence="3 4">
    <name type="scientific">Streptomyces humicola</name>
    <dbReference type="NCBI Taxonomy" id="2953240"/>
    <lineage>
        <taxon>Bacteria</taxon>
        <taxon>Bacillati</taxon>
        <taxon>Actinomycetota</taxon>
        <taxon>Actinomycetes</taxon>
        <taxon>Kitasatosporales</taxon>
        <taxon>Streptomycetaceae</taxon>
        <taxon>Streptomyces</taxon>
    </lineage>
</organism>
<dbReference type="InterPro" id="IPR000073">
    <property type="entry name" value="AB_hydrolase_1"/>
</dbReference>
<proteinExistence type="predicted"/>
<accession>A0ABT1Q0E0</accession>
<feature type="signal peptide" evidence="1">
    <location>
        <begin position="1"/>
        <end position="22"/>
    </location>
</feature>
<feature type="domain" description="AB hydrolase-1" evidence="2">
    <location>
        <begin position="159"/>
        <end position="269"/>
    </location>
</feature>
<comment type="caution">
    <text evidence="3">The sequence shown here is derived from an EMBL/GenBank/DDBJ whole genome shotgun (WGS) entry which is preliminary data.</text>
</comment>
<dbReference type="PANTHER" id="PTHR12277:SF79">
    <property type="entry name" value="XAA-PRO DIPEPTIDYL-PEPTIDASE-RELATED"/>
    <property type="match status" value="1"/>
</dbReference>
<dbReference type="SUPFAM" id="SSF53474">
    <property type="entry name" value="alpha/beta-Hydrolases"/>
    <property type="match status" value="1"/>
</dbReference>
<keyword evidence="4" id="KW-1185">Reference proteome</keyword>
<dbReference type="Pfam" id="PF00561">
    <property type="entry name" value="Abhydrolase_1"/>
    <property type="match status" value="1"/>
</dbReference>
<evidence type="ECO:0000256" key="1">
    <source>
        <dbReference type="SAM" id="SignalP"/>
    </source>
</evidence>
<dbReference type="RefSeq" id="WP_255922350.1">
    <property type="nucleotide sequence ID" value="NZ_JANFNG010000021.1"/>
</dbReference>
<dbReference type="Proteomes" id="UP001057702">
    <property type="component" value="Unassembled WGS sequence"/>
</dbReference>
<dbReference type="Gene3D" id="3.40.50.1820">
    <property type="entry name" value="alpha/beta hydrolase"/>
    <property type="match status" value="1"/>
</dbReference>
<sequence length="376" mass="40034">MRLRTAATVAATCLGAGAAAVAAGRYVSGLALNPRPNGPALGSPDREDDPLTVHDTAAGAVTLTRTLASLRPGVYGLSADGCHALLGPVLATTPDSVTRRLDRVQEGAPVTGMPVHLTPEAYAGDPQTAHAIAYRDVEVDGELGPMPAWFVPGDRSTCVIAVHGLGTSRRQPLAVLPLLHRLRFPVLVMTYRNDAGAPRSPDGIGHLGDTEWRDVDAALRYAVRYGAERAVLYGWSVGATMALRVADHSPQRSRISGLVLDSPVLDWQSALRGLVRGHGVPAPLVPLAIRAAQGRTGLHAQRLTDSAEPAKLAVPALVFHGPDDTIAPWEHSRRLAELRPDLVTLHTVANAGHQAMWNADPDRYEEALRRFLTPLM</sequence>
<dbReference type="GO" id="GO:0016787">
    <property type="term" value="F:hydrolase activity"/>
    <property type="evidence" value="ECO:0007669"/>
    <property type="project" value="UniProtKB-KW"/>
</dbReference>
<evidence type="ECO:0000313" key="4">
    <source>
        <dbReference type="Proteomes" id="UP001057702"/>
    </source>
</evidence>
<dbReference type="InterPro" id="IPR029058">
    <property type="entry name" value="AB_hydrolase_fold"/>
</dbReference>
<evidence type="ECO:0000259" key="2">
    <source>
        <dbReference type="Pfam" id="PF00561"/>
    </source>
</evidence>
<feature type="chain" id="PRO_5046153351" evidence="1">
    <location>
        <begin position="23"/>
        <end position="376"/>
    </location>
</feature>
<dbReference type="PANTHER" id="PTHR12277">
    <property type="entry name" value="ALPHA/BETA HYDROLASE DOMAIN-CONTAINING PROTEIN"/>
    <property type="match status" value="1"/>
</dbReference>
<dbReference type="EMBL" id="JANFNG010000021">
    <property type="protein sequence ID" value="MCQ4083398.1"/>
    <property type="molecule type" value="Genomic_DNA"/>
</dbReference>
<reference evidence="3" key="1">
    <citation type="submission" date="2022-06" db="EMBL/GenBank/DDBJ databases">
        <title>Draft genome sequence of Streptomyces sp. RB6PN25 isolated from peat swamp forest in Thailand.</title>
        <authorList>
            <person name="Duangmal K."/>
            <person name="Klaysubun C."/>
        </authorList>
    </citation>
    <scope>NUCLEOTIDE SEQUENCE</scope>
    <source>
        <strain evidence="3">RB6PN25</strain>
    </source>
</reference>
<name>A0ABT1Q0E0_9ACTN</name>
<keyword evidence="3" id="KW-0378">Hydrolase</keyword>
<protein>
    <submittedName>
        <fullName evidence="3">Alpha/beta hydrolase</fullName>
    </submittedName>
</protein>